<organism evidence="1">
    <name type="scientific">Anguilla anguilla</name>
    <name type="common">European freshwater eel</name>
    <name type="synonym">Muraena anguilla</name>
    <dbReference type="NCBI Taxonomy" id="7936"/>
    <lineage>
        <taxon>Eukaryota</taxon>
        <taxon>Metazoa</taxon>
        <taxon>Chordata</taxon>
        <taxon>Craniata</taxon>
        <taxon>Vertebrata</taxon>
        <taxon>Euteleostomi</taxon>
        <taxon>Actinopterygii</taxon>
        <taxon>Neopterygii</taxon>
        <taxon>Teleostei</taxon>
        <taxon>Anguilliformes</taxon>
        <taxon>Anguillidae</taxon>
        <taxon>Anguilla</taxon>
    </lineage>
</organism>
<reference evidence="1" key="2">
    <citation type="journal article" date="2015" name="Fish Shellfish Immunol.">
        <title>Early steps in the European eel (Anguilla anguilla)-Vibrio vulnificus interaction in the gills: Role of the RtxA13 toxin.</title>
        <authorList>
            <person name="Callol A."/>
            <person name="Pajuelo D."/>
            <person name="Ebbesson L."/>
            <person name="Teles M."/>
            <person name="MacKenzie S."/>
            <person name="Amaro C."/>
        </authorList>
    </citation>
    <scope>NUCLEOTIDE SEQUENCE</scope>
</reference>
<evidence type="ECO:0000313" key="1">
    <source>
        <dbReference type="EMBL" id="JAH84844.1"/>
    </source>
</evidence>
<dbReference type="AlphaFoldDB" id="A0A0E9W3A2"/>
<protein>
    <submittedName>
        <fullName evidence="1">Uncharacterized protein</fullName>
    </submittedName>
</protein>
<dbReference type="EMBL" id="GBXM01023733">
    <property type="protein sequence ID" value="JAH84844.1"/>
    <property type="molecule type" value="Transcribed_RNA"/>
</dbReference>
<proteinExistence type="predicted"/>
<accession>A0A0E9W3A2</accession>
<name>A0A0E9W3A2_ANGAN</name>
<reference evidence="1" key="1">
    <citation type="submission" date="2014-11" db="EMBL/GenBank/DDBJ databases">
        <authorList>
            <person name="Amaro Gonzalez C."/>
        </authorList>
    </citation>
    <scope>NUCLEOTIDE SEQUENCE</scope>
</reference>
<sequence>MSFQDSFTFHTKKLHTKFQVFLDAMEPGYFYYTVLGEKYEPELHTSTCIHHFKAVAAYNNA</sequence>